<evidence type="ECO:0000256" key="4">
    <source>
        <dbReference type="ARBA" id="ARBA00023136"/>
    </source>
</evidence>
<dbReference type="Proteomes" id="UP001166571">
    <property type="component" value="Unassembled WGS sequence"/>
</dbReference>
<evidence type="ECO:0000256" key="5">
    <source>
        <dbReference type="SAM" id="Phobius"/>
    </source>
</evidence>
<keyword evidence="2 5" id="KW-0812">Transmembrane</keyword>
<protein>
    <submittedName>
        <fullName evidence="6">DoxX family protein</fullName>
    </submittedName>
</protein>
<evidence type="ECO:0000256" key="3">
    <source>
        <dbReference type="ARBA" id="ARBA00022989"/>
    </source>
</evidence>
<keyword evidence="3 5" id="KW-1133">Transmembrane helix</keyword>
<organism evidence="6 7">
    <name type="scientific">Sphingopyxis jiangsuensis</name>
    <dbReference type="NCBI Taxonomy" id="2871171"/>
    <lineage>
        <taxon>Bacteria</taxon>
        <taxon>Pseudomonadati</taxon>
        <taxon>Pseudomonadota</taxon>
        <taxon>Alphaproteobacteria</taxon>
        <taxon>Sphingomonadales</taxon>
        <taxon>Sphingomonadaceae</taxon>
        <taxon>Sphingopyxis</taxon>
    </lineage>
</organism>
<feature type="transmembrane region" description="Helical" evidence="5">
    <location>
        <begin position="69"/>
        <end position="89"/>
    </location>
</feature>
<dbReference type="Pfam" id="PF13564">
    <property type="entry name" value="DoxX_2"/>
    <property type="match status" value="1"/>
</dbReference>
<dbReference type="PANTHER" id="PTHR36974:SF1">
    <property type="entry name" value="DOXX FAMILY MEMBRANE PROTEIN"/>
    <property type="match status" value="1"/>
</dbReference>
<evidence type="ECO:0000256" key="1">
    <source>
        <dbReference type="ARBA" id="ARBA00004141"/>
    </source>
</evidence>
<keyword evidence="7" id="KW-1185">Reference proteome</keyword>
<dbReference type="InterPro" id="IPR032808">
    <property type="entry name" value="DoxX"/>
</dbReference>
<dbReference type="EMBL" id="JAILXK010000002">
    <property type="protein sequence ID" value="MBY4637635.1"/>
    <property type="molecule type" value="Genomic_DNA"/>
</dbReference>
<evidence type="ECO:0000256" key="2">
    <source>
        <dbReference type="ARBA" id="ARBA00022692"/>
    </source>
</evidence>
<comment type="subcellular location">
    <subcellularLocation>
        <location evidence="1">Membrane</location>
        <topology evidence="1">Multi-pass membrane protein</topology>
    </subcellularLocation>
</comment>
<gene>
    <name evidence="6" type="ORF">K5P26_10860</name>
</gene>
<dbReference type="PANTHER" id="PTHR36974">
    <property type="entry name" value="MEMBRANE PROTEIN-RELATED"/>
    <property type="match status" value="1"/>
</dbReference>
<evidence type="ECO:0000313" key="6">
    <source>
        <dbReference type="EMBL" id="MBY4637635.1"/>
    </source>
</evidence>
<evidence type="ECO:0000313" key="7">
    <source>
        <dbReference type="Proteomes" id="UP001166571"/>
    </source>
</evidence>
<accession>A0ABS7MF61</accession>
<name>A0ABS7MF61_9SPHN</name>
<comment type="caution">
    <text evidence="6">The sequence shown here is derived from an EMBL/GenBank/DDBJ whole genome shotgun (WGS) entry which is preliminary data.</text>
</comment>
<sequence length="140" mass="15191">MRARVRTALRWLLALGYAYAGYRHLATPAPFLAIMPPWVPMPAFVVAATGIAELAGALGLAIPATRKVAGWGLALYALCVWPANFHHAFANMAIGGEVLGWWYHAPRLAAQPLIIWWALWASGAVEWPFGGPRSRLAPPP</sequence>
<reference evidence="6" key="1">
    <citation type="submission" date="2021-08" db="EMBL/GenBank/DDBJ databases">
        <title>Sphingopyxis panaciterrulae sp. nov., isolated from the surface water of the Yellow Sea.</title>
        <authorList>
            <person name="Gao Z."/>
            <person name="Zhang D."/>
            <person name="Zhang A."/>
        </authorList>
    </citation>
    <scope>NUCLEOTIDE SEQUENCE</scope>
    <source>
        <strain evidence="6">XHP0097</strain>
    </source>
</reference>
<feature type="transmembrane region" description="Helical" evidence="5">
    <location>
        <begin position="44"/>
        <end position="62"/>
    </location>
</feature>
<proteinExistence type="predicted"/>
<dbReference type="RefSeq" id="WP_201928274.1">
    <property type="nucleotide sequence ID" value="NZ_JAERPO010000002.1"/>
</dbReference>
<keyword evidence="4 5" id="KW-0472">Membrane</keyword>